<reference evidence="1 2" key="1">
    <citation type="submission" date="2018-11" db="EMBL/GenBank/DDBJ databases">
        <authorList>
            <consortium name="Pathogen Informatics"/>
        </authorList>
    </citation>
    <scope>NUCLEOTIDE SEQUENCE [LARGE SCALE GENOMIC DNA]</scope>
    <source>
        <strain>Denwood</strain>
        <strain evidence="2">Zambia</strain>
    </source>
</reference>
<evidence type="ECO:0000313" key="1">
    <source>
        <dbReference type="EMBL" id="VDO97303.1"/>
    </source>
</evidence>
<dbReference type="Proteomes" id="UP000269396">
    <property type="component" value="Unassembled WGS sequence"/>
</dbReference>
<dbReference type="EMBL" id="UZAL01006998">
    <property type="protein sequence ID" value="VDO97303.1"/>
    <property type="molecule type" value="Genomic_DNA"/>
</dbReference>
<keyword evidence="2" id="KW-1185">Reference proteome</keyword>
<gene>
    <name evidence="1" type="ORF">SMTD_LOCUS3607</name>
</gene>
<proteinExistence type="predicted"/>
<organism evidence="1 2">
    <name type="scientific">Schistosoma mattheei</name>
    <dbReference type="NCBI Taxonomy" id="31246"/>
    <lineage>
        <taxon>Eukaryota</taxon>
        <taxon>Metazoa</taxon>
        <taxon>Spiralia</taxon>
        <taxon>Lophotrochozoa</taxon>
        <taxon>Platyhelminthes</taxon>
        <taxon>Trematoda</taxon>
        <taxon>Digenea</taxon>
        <taxon>Strigeidida</taxon>
        <taxon>Schistosomatoidea</taxon>
        <taxon>Schistosomatidae</taxon>
        <taxon>Schistosoma</taxon>
    </lineage>
</organism>
<accession>A0A183NNC0</accession>
<evidence type="ECO:0000313" key="2">
    <source>
        <dbReference type="Proteomes" id="UP000269396"/>
    </source>
</evidence>
<sequence>MVTTRCSVLRYRNRRTSELTEIVPVELWESKEFSKPDLKRTYLRIPLNKIMSGSATIIMPFEVFRYKLSVCPATLQQVVSQIVTSVHGVESHQDGVVVHAANIAYQYSENSYLPNFSLFHVV</sequence>
<name>A0A183NNC0_9TREM</name>
<dbReference type="STRING" id="31246.A0A183NNC0"/>
<protein>
    <submittedName>
        <fullName evidence="1">Uncharacterized protein</fullName>
    </submittedName>
</protein>
<dbReference type="AlphaFoldDB" id="A0A183NNC0"/>